<accession>A0A9X0CKX4</accession>
<sequence>MQVFEQTQRDGECDSCGLLFNDKSTNTLVGDTLYQLQFVTSPNEGYYEASVKLKKGVPSLAGDVSRIDAYNDQPYCIAEKFPPLRNIQQFIKDLGKLQCTGERFSTFINNVLEVKGDGIASVQYRTIERPSGDDFKVVLSDPKSLSNTAKRTDENADTGPFQRFWNAVLDL</sequence>
<gene>
    <name evidence="1" type="ORF">OS493_024332</name>
</gene>
<dbReference type="EMBL" id="MU827320">
    <property type="protein sequence ID" value="KAJ7357527.1"/>
    <property type="molecule type" value="Genomic_DNA"/>
</dbReference>
<dbReference type="AlphaFoldDB" id="A0A9X0CKX4"/>
<dbReference type="OrthoDB" id="413313at2759"/>
<evidence type="ECO:0000313" key="1">
    <source>
        <dbReference type="EMBL" id="KAJ7357527.1"/>
    </source>
</evidence>
<dbReference type="Proteomes" id="UP001163046">
    <property type="component" value="Unassembled WGS sequence"/>
</dbReference>
<reference evidence="1" key="1">
    <citation type="submission" date="2023-01" db="EMBL/GenBank/DDBJ databases">
        <title>Genome assembly of the deep-sea coral Lophelia pertusa.</title>
        <authorList>
            <person name="Herrera S."/>
            <person name="Cordes E."/>
        </authorList>
    </citation>
    <scope>NUCLEOTIDE SEQUENCE</scope>
    <source>
        <strain evidence="1">USNM1676648</strain>
        <tissue evidence="1">Polyp</tissue>
    </source>
</reference>
<comment type="caution">
    <text evidence="1">The sequence shown here is derived from an EMBL/GenBank/DDBJ whole genome shotgun (WGS) entry which is preliminary data.</text>
</comment>
<protein>
    <submittedName>
        <fullName evidence="1">Uncharacterized protein</fullName>
    </submittedName>
</protein>
<organism evidence="1 2">
    <name type="scientific">Desmophyllum pertusum</name>
    <dbReference type="NCBI Taxonomy" id="174260"/>
    <lineage>
        <taxon>Eukaryota</taxon>
        <taxon>Metazoa</taxon>
        <taxon>Cnidaria</taxon>
        <taxon>Anthozoa</taxon>
        <taxon>Hexacorallia</taxon>
        <taxon>Scleractinia</taxon>
        <taxon>Caryophylliina</taxon>
        <taxon>Caryophylliidae</taxon>
        <taxon>Desmophyllum</taxon>
    </lineage>
</organism>
<name>A0A9X0CKX4_9CNID</name>
<keyword evidence="2" id="KW-1185">Reference proteome</keyword>
<evidence type="ECO:0000313" key="2">
    <source>
        <dbReference type="Proteomes" id="UP001163046"/>
    </source>
</evidence>
<proteinExistence type="predicted"/>